<dbReference type="EMBL" id="CP042186">
    <property type="protein sequence ID" value="QDS68569.1"/>
    <property type="molecule type" value="Genomic_DNA"/>
</dbReference>
<sequence>MGQSNSHHGPPPTIEVLSARLTQTFATQCYTPLELYCFKSVFKTLADDSSELKYWSEATLCRFLELPDALLVGPVVFQLASYLGAFPFPGQAPAILTNDALLRALTVLTGRWAKCMKSGRGGRGKAVWRREIWRGCAVFDREAGSKEERLKDTPGNVESDATPIVSEGFAVDMPGEEGEDDEDDEDGLEFSAFELMDTTEAFKFAEKANIVHAMVPSDNFLRLLELLLLAAPITPQESLATYSVLLDEKKLNRLRETANCMLASFGIEQHPGILYRSFERVTSATMPYLFDGLQPMFEKFLFPVSDLHQQKPSPTSKPPALPSPKKTIPEPILDAEGDILDFSLLTQLSSFLGGNSLFRRLRPLYSGNTHGFSMGQFEKSVFNWRAPSILLVSGSLLPQSSGSSHDRAYVETLPYKRFSGSIPSPNDHQKGQNRKIVYGAYIPVPWKQSPKQNFGTSQTQLFQLSPMHDVFEASKMDDSYIYFNKPPSTHTGLGFGSPLPSNTTSTASGHLVRRGSSVTNLLPLGPISLHIDDALEFATFTHDSQGGGSFLPSQLPIRRGKDWQDRFSIEALEVWGCGGTEEAEEQRKAWAWEEREAESRRRINLGTGDIDADRELLKMAGLIGAGQSGGSMG</sequence>
<dbReference type="Pfam" id="PF07534">
    <property type="entry name" value="TLD"/>
    <property type="match status" value="1"/>
</dbReference>
<dbReference type="SMART" id="SM00584">
    <property type="entry name" value="TLDc"/>
    <property type="match status" value="1"/>
</dbReference>
<dbReference type="STRING" id="50376.A0A517KYV1"/>
<evidence type="ECO:0000256" key="2">
    <source>
        <dbReference type="ARBA" id="ARBA00004496"/>
    </source>
</evidence>
<accession>A0A517KYV1</accession>
<evidence type="ECO:0000256" key="5">
    <source>
        <dbReference type="ARBA" id="ARBA00022490"/>
    </source>
</evidence>
<comment type="subcellular location">
    <subcellularLocation>
        <location evidence="2">Cytoplasm</location>
    </subcellularLocation>
</comment>
<dbReference type="PANTHER" id="PTHR23354:SF130">
    <property type="entry name" value="RESTRICTION OF TELOMERE CAPPING PROTEIN 5"/>
    <property type="match status" value="1"/>
</dbReference>
<evidence type="ECO:0000256" key="4">
    <source>
        <dbReference type="ARBA" id="ARBA00015163"/>
    </source>
</evidence>
<name>A0A517KYV1_9PEZI</name>
<evidence type="ECO:0000256" key="3">
    <source>
        <dbReference type="ARBA" id="ARBA00006731"/>
    </source>
</evidence>
<dbReference type="OrthoDB" id="289228at2759"/>
<dbReference type="PROSITE" id="PS51886">
    <property type="entry name" value="TLDC"/>
    <property type="match status" value="1"/>
</dbReference>
<dbReference type="Proteomes" id="UP000316270">
    <property type="component" value="Chromosome 2"/>
</dbReference>
<evidence type="ECO:0000256" key="1">
    <source>
        <dbReference type="ARBA" id="ARBA00002738"/>
    </source>
</evidence>
<organism evidence="7 8">
    <name type="scientific">Venturia effusa</name>
    <dbReference type="NCBI Taxonomy" id="50376"/>
    <lineage>
        <taxon>Eukaryota</taxon>
        <taxon>Fungi</taxon>
        <taxon>Dikarya</taxon>
        <taxon>Ascomycota</taxon>
        <taxon>Pezizomycotina</taxon>
        <taxon>Dothideomycetes</taxon>
        <taxon>Pleosporomycetidae</taxon>
        <taxon>Venturiales</taxon>
        <taxon>Venturiaceae</taxon>
        <taxon>Venturia</taxon>
    </lineage>
</organism>
<dbReference type="GO" id="GO:0006979">
    <property type="term" value="P:response to oxidative stress"/>
    <property type="evidence" value="ECO:0007669"/>
    <property type="project" value="TreeGrafter"/>
</dbReference>
<dbReference type="GO" id="GO:0005737">
    <property type="term" value="C:cytoplasm"/>
    <property type="evidence" value="ECO:0007669"/>
    <property type="project" value="UniProtKB-SubCell"/>
</dbReference>
<keyword evidence="8" id="KW-1185">Reference proteome</keyword>
<comment type="similarity">
    <text evidence="3">Belongs to the RTC5 family.</text>
</comment>
<proteinExistence type="inferred from homology"/>
<evidence type="ECO:0000313" key="7">
    <source>
        <dbReference type="EMBL" id="QDS68569.1"/>
    </source>
</evidence>
<dbReference type="GO" id="GO:0005634">
    <property type="term" value="C:nucleus"/>
    <property type="evidence" value="ECO:0007669"/>
    <property type="project" value="TreeGrafter"/>
</dbReference>
<reference evidence="7 8" key="1">
    <citation type="submission" date="2019-07" db="EMBL/GenBank/DDBJ databases">
        <title>Finished genome of Venturia effusa.</title>
        <authorList>
            <person name="Young C.A."/>
            <person name="Cox M.P."/>
            <person name="Ganley A.R.D."/>
            <person name="David W.J."/>
        </authorList>
    </citation>
    <scope>NUCLEOTIDE SEQUENCE [LARGE SCALE GENOMIC DNA]</scope>
    <source>
        <strain evidence="8">albino</strain>
    </source>
</reference>
<protein>
    <recommendedName>
        <fullName evidence="4">Restriction of telomere capping protein 5</fullName>
    </recommendedName>
</protein>
<dbReference type="InterPro" id="IPR006571">
    <property type="entry name" value="TLDc_dom"/>
</dbReference>
<evidence type="ECO:0000259" key="6">
    <source>
        <dbReference type="PROSITE" id="PS51886"/>
    </source>
</evidence>
<dbReference type="PANTHER" id="PTHR23354">
    <property type="entry name" value="NUCLEOLAR PROTEIN 7/ESTROGEN RECEPTOR COACTIVATOR-RELATED"/>
    <property type="match status" value="1"/>
</dbReference>
<keyword evidence="5" id="KW-0963">Cytoplasm</keyword>
<feature type="domain" description="TLDc" evidence="6">
    <location>
        <begin position="338"/>
        <end position="578"/>
    </location>
</feature>
<gene>
    <name evidence="7" type="ORF">FKW77_000429</name>
</gene>
<comment type="function">
    <text evidence="1">May be involved in a process influencing telomere capping.</text>
</comment>
<evidence type="ECO:0000313" key="8">
    <source>
        <dbReference type="Proteomes" id="UP000316270"/>
    </source>
</evidence>
<dbReference type="AlphaFoldDB" id="A0A517KYV1"/>